<keyword evidence="1" id="KW-0812">Transmembrane</keyword>
<organism evidence="2 3">
    <name type="scientific">Blautia difficilis</name>
    <dbReference type="NCBI Taxonomy" id="2763027"/>
    <lineage>
        <taxon>Bacteria</taxon>
        <taxon>Bacillati</taxon>
        <taxon>Bacillota</taxon>
        <taxon>Clostridia</taxon>
        <taxon>Lachnospirales</taxon>
        <taxon>Lachnospiraceae</taxon>
        <taxon>Blautia</taxon>
    </lineage>
</organism>
<proteinExistence type="predicted"/>
<evidence type="ECO:0000313" key="3">
    <source>
        <dbReference type="Proteomes" id="UP000649826"/>
    </source>
</evidence>
<gene>
    <name evidence="2" type="ORF">H8Z82_00105</name>
</gene>
<keyword evidence="3" id="KW-1185">Reference proteome</keyword>
<keyword evidence="1" id="KW-0472">Membrane</keyword>
<dbReference type="Proteomes" id="UP000649826">
    <property type="component" value="Unassembled WGS sequence"/>
</dbReference>
<accession>A0ABR7IDM7</accession>
<dbReference type="RefSeq" id="WP_186993872.1">
    <property type="nucleotide sequence ID" value="NZ_JACOQG010000001.1"/>
</dbReference>
<dbReference type="EMBL" id="JACOQG010000001">
    <property type="protein sequence ID" value="MBC5778092.1"/>
    <property type="molecule type" value="Genomic_DNA"/>
</dbReference>
<evidence type="ECO:0000313" key="2">
    <source>
        <dbReference type="EMBL" id="MBC5778092.1"/>
    </source>
</evidence>
<evidence type="ECO:0000256" key="1">
    <source>
        <dbReference type="SAM" id="Phobius"/>
    </source>
</evidence>
<name>A0ABR7IDM7_9FIRM</name>
<comment type="caution">
    <text evidence="2">The sequence shown here is derived from an EMBL/GenBank/DDBJ whole genome shotgun (WGS) entry which is preliminary data.</text>
</comment>
<reference evidence="2 3" key="1">
    <citation type="submission" date="2020-08" db="EMBL/GenBank/DDBJ databases">
        <title>Genome public.</title>
        <authorList>
            <person name="Liu C."/>
            <person name="Sun Q."/>
        </authorList>
    </citation>
    <scope>NUCLEOTIDE SEQUENCE [LARGE SCALE GENOMIC DNA]</scope>
    <source>
        <strain evidence="2 3">M29</strain>
    </source>
</reference>
<keyword evidence="1" id="KW-1133">Transmembrane helix</keyword>
<feature type="transmembrane region" description="Helical" evidence="1">
    <location>
        <begin position="29"/>
        <end position="49"/>
    </location>
</feature>
<sequence length="58" mass="6547">MGTGNRPEFYTCDFKKKTPAVPTGAKNDWSNQLLLLITVIPFIYVIMGIRQSDDKSLL</sequence>
<protein>
    <submittedName>
        <fullName evidence="2">Uncharacterized protein</fullName>
    </submittedName>
</protein>